<dbReference type="PROSITE" id="PS50013">
    <property type="entry name" value="CHROMO_2"/>
    <property type="match status" value="1"/>
</dbReference>
<feature type="domain" description="Chromo" evidence="2">
    <location>
        <begin position="179"/>
        <end position="226"/>
    </location>
</feature>
<reference evidence="4" key="1">
    <citation type="submission" date="2025-08" db="UniProtKB">
        <authorList>
            <consortium name="RefSeq"/>
        </authorList>
    </citation>
    <scope>IDENTIFICATION</scope>
</reference>
<dbReference type="InterPro" id="IPR023780">
    <property type="entry name" value="Chromo_domain"/>
</dbReference>
<dbReference type="Proteomes" id="UP000192220">
    <property type="component" value="Unplaced"/>
</dbReference>
<dbReference type="Gene3D" id="2.40.50.40">
    <property type="match status" value="1"/>
</dbReference>
<dbReference type="KEGG" id="alim:106528319"/>
<dbReference type="STRING" id="52670.A0A2I4CG17"/>
<organism evidence="3 4">
    <name type="scientific">Austrofundulus limnaeus</name>
    <name type="common">Annual killifish</name>
    <dbReference type="NCBI Taxonomy" id="52670"/>
    <lineage>
        <taxon>Eukaryota</taxon>
        <taxon>Metazoa</taxon>
        <taxon>Chordata</taxon>
        <taxon>Craniata</taxon>
        <taxon>Vertebrata</taxon>
        <taxon>Euteleostomi</taxon>
        <taxon>Actinopterygii</taxon>
        <taxon>Neopterygii</taxon>
        <taxon>Teleostei</taxon>
        <taxon>Neoteleostei</taxon>
        <taxon>Acanthomorphata</taxon>
        <taxon>Ovalentaria</taxon>
        <taxon>Atherinomorphae</taxon>
        <taxon>Cyprinodontiformes</taxon>
        <taxon>Rivulidae</taxon>
        <taxon>Austrofundulus</taxon>
    </lineage>
</organism>
<gene>
    <name evidence="4" type="primary">LOC106528319</name>
</gene>
<keyword evidence="3" id="KW-1185">Reference proteome</keyword>
<sequence>MTQQSGPKTSPWWNTPSMSCHLVPLVIPPYYIVYGFQPPVFTIHERAAQVPSAHRSALRCQRVWRKARKELVKSSLVTTKTANRRRVPAPQYKEGDQVWLCTKDLPLRIECRKLAPRFVGPFPISKVVNPVAVRLRLPGSIRVHPTFHVSRVKPLVQSRFTPSSRPPPLARLIDGGPAFTVRRILKSRRWGRGIQYLIDWEGYGPEERSWVPSRHVLDKDLIKDFHLSNPRQPAPGCGPSGAGP</sequence>
<evidence type="ECO:0000256" key="1">
    <source>
        <dbReference type="ARBA" id="ARBA00004123"/>
    </source>
</evidence>
<dbReference type="SUPFAM" id="SSF54160">
    <property type="entry name" value="Chromo domain-like"/>
    <property type="match status" value="1"/>
</dbReference>
<evidence type="ECO:0000259" key="2">
    <source>
        <dbReference type="PROSITE" id="PS50013"/>
    </source>
</evidence>
<dbReference type="Pfam" id="PF00385">
    <property type="entry name" value="Chromo"/>
    <property type="match status" value="1"/>
</dbReference>
<dbReference type="InterPro" id="IPR000953">
    <property type="entry name" value="Chromo/chromo_shadow_dom"/>
</dbReference>
<comment type="subcellular location">
    <subcellularLocation>
        <location evidence="1">Nucleus</location>
    </subcellularLocation>
</comment>
<dbReference type="RefSeq" id="XP_013878917.1">
    <property type="nucleotide sequence ID" value="XM_014023463.1"/>
</dbReference>
<dbReference type="InParanoid" id="A0A2I4CG17"/>
<dbReference type="PANTHER" id="PTHR46148">
    <property type="entry name" value="CHROMO DOMAIN-CONTAINING PROTEIN"/>
    <property type="match status" value="1"/>
</dbReference>
<dbReference type="CDD" id="cd00024">
    <property type="entry name" value="CD_CSD"/>
    <property type="match status" value="1"/>
</dbReference>
<dbReference type="InterPro" id="IPR016197">
    <property type="entry name" value="Chromo-like_dom_sf"/>
</dbReference>
<evidence type="ECO:0000313" key="3">
    <source>
        <dbReference type="Proteomes" id="UP000192220"/>
    </source>
</evidence>
<accession>A0A2I4CG17</accession>
<dbReference type="PANTHER" id="PTHR46148:SF60">
    <property type="entry name" value="CHROMO DOMAIN-CONTAINING PROTEIN"/>
    <property type="match status" value="1"/>
</dbReference>
<dbReference type="InterPro" id="IPR056924">
    <property type="entry name" value="SH3_Tf2-1"/>
</dbReference>
<dbReference type="OrthoDB" id="1430630at2759"/>
<dbReference type="AlphaFoldDB" id="A0A2I4CG17"/>
<dbReference type="GO" id="GO:0005634">
    <property type="term" value="C:nucleus"/>
    <property type="evidence" value="ECO:0007669"/>
    <property type="project" value="UniProtKB-SubCell"/>
</dbReference>
<evidence type="ECO:0000313" key="4">
    <source>
        <dbReference type="RefSeq" id="XP_013878917.1"/>
    </source>
</evidence>
<dbReference type="GeneID" id="106528319"/>
<protein>
    <submittedName>
        <fullName evidence="4">Uncharacterized protein LOC106528319</fullName>
    </submittedName>
</protein>
<dbReference type="SMART" id="SM00298">
    <property type="entry name" value="CHROMO"/>
    <property type="match status" value="1"/>
</dbReference>
<proteinExistence type="predicted"/>
<name>A0A2I4CG17_AUSLI</name>
<dbReference type="Pfam" id="PF24626">
    <property type="entry name" value="SH3_Tf2-1"/>
    <property type="match status" value="1"/>
</dbReference>